<reference evidence="1 2" key="1">
    <citation type="submission" date="2024-07" db="EMBL/GenBank/DDBJ databases">
        <authorList>
            <person name="Dulla G.F.J."/>
            <person name="Delorm J.G."/>
        </authorList>
    </citation>
    <scope>NUCLEOTIDE SEQUENCE [LARGE SCALE GENOMIC DNA]</scope>
    <source>
        <strain evidence="1 2">JGD 233</strain>
    </source>
</reference>
<accession>A0ABV3N4W8</accession>
<dbReference type="Proteomes" id="UP001554567">
    <property type="component" value="Unassembled WGS sequence"/>
</dbReference>
<comment type="caution">
    <text evidence="1">The sequence shown here is derived from an EMBL/GenBank/DDBJ whole genome shotgun (WGS) entry which is preliminary data.</text>
</comment>
<name>A0ABV3N4W8_9GAMM</name>
<dbReference type="EMBL" id="JBFKZN010000008">
    <property type="protein sequence ID" value="MEW5290793.1"/>
    <property type="molecule type" value="Genomic_DNA"/>
</dbReference>
<dbReference type="RefSeq" id="WP_367168150.1">
    <property type="nucleotide sequence ID" value="NZ_JBFKZN010000008.1"/>
</dbReference>
<gene>
    <name evidence="1" type="ORF">ABW286_16685</name>
</gene>
<organism evidence="1 2">
    <name type="scientific">Erwinia papayae</name>
    <dbReference type="NCBI Taxonomy" id="206499"/>
    <lineage>
        <taxon>Bacteria</taxon>
        <taxon>Pseudomonadati</taxon>
        <taxon>Pseudomonadota</taxon>
        <taxon>Gammaproteobacteria</taxon>
        <taxon>Enterobacterales</taxon>
        <taxon>Erwiniaceae</taxon>
        <taxon>Erwinia</taxon>
    </lineage>
</organism>
<evidence type="ECO:0000313" key="2">
    <source>
        <dbReference type="Proteomes" id="UP001554567"/>
    </source>
</evidence>
<protein>
    <recommendedName>
        <fullName evidence="3">LysM domain-containing protein</fullName>
    </recommendedName>
</protein>
<keyword evidence="2" id="KW-1185">Reference proteome</keyword>
<evidence type="ECO:0008006" key="3">
    <source>
        <dbReference type="Google" id="ProtNLM"/>
    </source>
</evidence>
<sequence length="330" mass="35084">MPINSTVEPGFCVVQQPGTLAFHAQDIFHSRNPEAAKLFMQLNNDTQWVKPGQILIVADPENKNQQHQIRTLQAAKGKVNLALATTDTPTASFINDHYAVIAALTSWGDKASGMIGDAGEKYFSQIESTLKRIEQSYQNQFRTQGSLISQQFFAERQALFAELKPLLNSITRLSLKLKKYDSLKTALGLSSRSIVHDWQTAGVGAIKGYSSYIERAAGMAKYMKAGGWVAIGFAGLNTTNEVHHACTTGREGECRKVAVREYTKFGVSTGTGYLGGAWGAAGAGAACVALGVATAGAGLLACSVLGAAAGGYVGSEIGSSGTDYMMDKLL</sequence>
<proteinExistence type="predicted"/>
<evidence type="ECO:0000313" key="1">
    <source>
        <dbReference type="EMBL" id="MEW5290793.1"/>
    </source>
</evidence>